<evidence type="ECO:0000313" key="3">
    <source>
        <dbReference type="Proteomes" id="UP000800040"/>
    </source>
</evidence>
<keyword evidence="1" id="KW-0732">Signal</keyword>
<dbReference type="AlphaFoldDB" id="A0A6A5K2E7"/>
<proteinExistence type="predicted"/>
<feature type="signal peptide" evidence="1">
    <location>
        <begin position="1"/>
        <end position="31"/>
    </location>
</feature>
<evidence type="ECO:0000313" key="2">
    <source>
        <dbReference type="EMBL" id="KAF1830246.1"/>
    </source>
</evidence>
<name>A0A6A5K2E7_9PLEO</name>
<accession>A0A6A5K2E7</accession>
<dbReference type="OrthoDB" id="3774233at2759"/>
<reference evidence="2" key="1">
    <citation type="submission" date="2020-01" db="EMBL/GenBank/DDBJ databases">
        <authorList>
            <consortium name="DOE Joint Genome Institute"/>
            <person name="Haridas S."/>
            <person name="Albert R."/>
            <person name="Binder M."/>
            <person name="Bloem J."/>
            <person name="Labutti K."/>
            <person name="Salamov A."/>
            <person name="Andreopoulos B."/>
            <person name="Baker S.E."/>
            <person name="Barry K."/>
            <person name="Bills G."/>
            <person name="Bluhm B.H."/>
            <person name="Cannon C."/>
            <person name="Castanera R."/>
            <person name="Culley D.E."/>
            <person name="Daum C."/>
            <person name="Ezra D."/>
            <person name="Gonzalez J.B."/>
            <person name="Henrissat B."/>
            <person name="Kuo A."/>
            <person name="Liang C."/>
            <person name="Lipzen A."/>
            <person name="Lutzoni F."/>
            <person name="Magnuson J."/>
            <person name="Mondo S."/>
            <person name="Nolan M."/>
            <person name="Ohm R."/>
            <person name="Pangilinan J."/>
            <person name="Park H.-J."/>
            <person name="Ramirez L."/>
            <person name="Alfaro M."/>
            <person name="Sun H."/>
            <person name="Tritt A."/>
            <person name="Yoshinaga Y."/>
            <person name="Zwiers L.-H."/>
            <person name="Turgeon B.G."/>
            <person name="Goodwin S.B."/>
            <person name="Spatafora J.W."/>
            <person name="Crous P.W."/>
            <person name="Grigoriev I.V."/>
        </authorList>
    </citation>
    <scope>NUCLEOTIDE SEQUENCE</scope>
    <source>
        <strain evidence="2">P77</strain>
    </source>
</reference>
<organism evidence="2 3">
    <name type="scientific">Decorospora gaudefroyi</name>
    <dbReference type="NCBI Taxonomy" id="184978"/>
    <lineage>
        <taxon>Eukaryota</taxon>
        <taxon>Fungi</taxon>
        <taxon>Dikarya</taxon>
        <taxon>Ascomycota</taxon>
        <taxon>Pezizomycotina</taxon>
        <taxon>Dothideomycetes</taxon>
        <taxon>Pleosporomycetidae</taxon>
        <taxon>Pleosporales</taxon>
        <taxon>Pleosporineae</taxon>
        <taxon>Pleosporaceae</taxon>
        <taxon>Decorospora</taxon>
    </lineage>
</organism>
<dbReference type="Proteomes" id="UP000800040">
    <property type="component" value="Unassembled WGS sequence"/>
</dbReference>
<evidence type="ECO:0000256" key="1">
    <source>
        <dbReference type="SAM" id="SignalP"/>
    </source>
</evidence>
<gene>
    <name evidence="2" type="ORF">BDW02DRAFT_573243</name>
</gene>
<protein>
    <submittedName>
        <fullName evidence="2">Uncharacterized protein</fullName>
    </submittedName>
</protein>
<keyword evidence="3" id="KW-1185">Reference proteome</keyword>
<feature type="chain" id="PRO_5025565036" evidence="1">
    <location>
        <begin position="32"/>
        <end position="154"/>
    </location>
</feature>
<dbReference type="EMBL" id="ML975404">
    <property type="protein sequence ID" value="KAF1830246.1"/>
    <property type="molecule type" value="Genomic_DNA"/>
</dbReference>
<sequence>MHLLSAPPRRLHLHPTTLTLALSLLARTSHATASASASDDHLITAARIKVQLFATPSFLNEVSVDAYNGQCLSLDNNLIDGRVHSVLVGGHDVRSVLLRDDYWSCRFYDNYTCNTDDNLDSFLSIPDGANNLGSIGWGTRIHGLRCRNSFPGDT</sequence>